<gene>
    <name evidence="2" type="ORF">SSLN_LOCUS13192</name>
</gene>
<evidence type="ECO:0000256" key="1">
    <source>
        <dbReference type="SAM" id="Coils"/>
    </source>
</evidence>
<organism evidence="4">
    <name type="scientific">Schistocephalus solidus</name>
    <name type="common">Tapeworm</name>
    <dbReference type="NCBI Taxonomy" id="70667"/>
    <lineage>
        <taxon>Eukaryota</taxon>
        <taxon>Metazoa</taxon>
        <taxon>Spiralia</taxon>
        <taxon>Lophotrochozoa</taxon>
        <taxon>Platyhelminthes</taxon>
        <taxon>Cestoda</taxon>
        <taxon>Eucestoda</taxon>
        <taxon>Diphyllobothriidea</taxon>
        <taxon>Diphyllobothriidae</taxon>
        <taxon>Schistocephalus</taxon>
    </lineage>
</organism>
<proteinExistence type="predicted"/>
<evidence type="ECO:0000313" key="3">
    <source>
        <dbReference type="Proteomes" id="UP000275846"/>
    </source>
</evidence>
<feature type="coiled-coil region" evidence="1">
    <location>
        <begin position="83"/>
        <end position="111"/>
    </location>
</feature>
<keyword evidence="3" id="KW-1185">Reference proteome</keyword>
<keyword evidence="1" id="KW-0175">Coiled coil</keyword>
<accession>A0A183T9P4</accession>
<protein>
    <submittedName>
        <fullName evidence="2 4">Uncharacterized protein</fullName>
    </submittedName>
</protein>
<evidence type="ECO:0000313" key="2">
    <source>
        <dbReference type="EMBL" id="VDL99577.1"/>
    </source>
</evidence>
<reference evidence="2 3" key="2">
    <citation type="submission" date="2018-11" db="EMBL/GenBank/DDBJ databases">
        <authorList>
            <consortium name="Pathogen Informatics"/>
        </authorList>
    </citation>
    <scope>NUCLEOTIDE SEQUENCE [LARGE SCALE GENOMIC DNA]</scope>
    <source>
        <strain evidence="2 3">NST_G2</strain>
    </source>
</reference>
<dbReference type="EMBL" id="UYSU01037883">
    <property type="protein sequence ID" value="VDL99577.1"/>
    <property type="molecule type" value="Genomic_DNA"/>
</dbReference>
<dbReference type="Proteomes" id="UP000275846">
    <property type="component" value="Unassembled WGS sequence"/>
</dbReference>
<name>A0A183T9P4_SCHSO</name>
<reference evidence="4" key="1">
    <citation type="submission" date="2016-06" db="UniProtKB">
        <authorList>
            <consortium name="WormBaseParasite"/>
        </authorList>
    </citation>
    <scope>IDENTIFICATION</scope>
</reference>
<sequence length="162" mass="18451">MTGSRFQSDKYIAQAQHDADILGTERHRLLLTIGKYTQVVFRLASQIKAIVVSNASDRPVAAETSVVDSSFLQSLLDCFDVKVKEDETKIRQFEEREEEEEEEEEKEASKLVMHLLKSLRADPFRGKTTFEASVSANSYWGKFSLRNSDWSHVLGQSPFEVC</sequence>
<dbReference type="AlphaFoldDB" id="A0A183T9P4"/>
<evidence type="ECO:0000313" key="4">
    <source>
        <dbReference type="WBParaSite" id="SSLN_0001369501-mRNA-1"/>
    </source>
</evidence>
<dbReference type="WBParaSite" id="SSLN_0001369501-mRNA-1">
    <property type="protein sequence ID" value="SSLN_0001369501-mRNA-1"/>
    <property type="gene ID" value="SSLN_0001369501"/>
</dbReference>